<dbReference type="KEGG" id="mbur:EQU24_01855"/>
<dbReference type="InterPro" id="IPR010985">
    <property type="entry name" value="Ribbon_hlx_hlx"/>
</dbReference>
<dbReference type="SUPFAM" id="SSF47598">
    <property type="entry name" value="Ribbon-helix-helix"/>
    <property type="match status" value="1"/>
</dbReference>
<dbReference type="CDD" id="cd22231">
    <property type="entry name" value="RHH_NikR_HicB-like"/>
    <property type="match status" value="1"/>
</dbReference>
<sequence length="84" mass="9388">MQIAEKISIPLPSEVVKIIREKVGSGIYSSNSEVIREALRNWIECNQSFTTLDTAIARGLSDAKNGRKQDIETVRQELHGRFGS</sequence>
<dbReference type="AlphaFoldDB" id="A0A4P9UNQ9"/>
<dbReference type="EMBL" id="CP035467">
    <property type="protein sequence ID" value="QCW81136.1"/>
    <property type="molecule type" value="Genomic_DNA"/>
</dbReference>
<dbReference type="OrthoDB" id="9815501at2"/>
<feature type="domain" description="Ribbon-helix-helix protein CopG" evidence="5">
    <location>
        <begin position="6"/>
        <end position="44"/>
    </location>
</feature>
<comment type="function">
    <text evidence="4">Antitoxin component of a type II toxin-antitoxin (TA) system. Neutralizes the effect of toxin ParE.</text>
</comment>
<dbReference type="GO" id="GO:0006355">
    <property type="term" value="P:regulation of DNA-templated transcription"/>
    <property type="evidence" value="ECO:0007669"/>
    <property type="project" value="InterPro"/>
</dbReference>
<keyword evidence="7" id="KW-1185">Reference proteome</keyword>
<evidence type="ECO:0000259" key="5">
    <source>
        <dbReference type="Pfam" id="PF01402"/>
    </source>
</evidence>
<dbReference type="STRING" id="675511.GCA_000341735_02634"/>
<proteinExistence type="inferred from homology"/>
<dbReference type="RefSeq" id="WP_017841139.1">
    <property type="nucleotide sequence ID" value="NZ_CP035467.1"/>
</dbReference>
<dbReference type="Proteomes" id="UP000305881">
    <property type="component" value="Chromosome"/>
</dbReference>
<evidence type="ECO:0000256" key="4">
    <source>
        <dbReference type="ARBA" id="ARBA00037106"/>
    </source>
</evidence>
<gene>
    <name evidence="6" type="ORF">EQU24_01855</name>
</gene>
<accession>A0A4P9UNQ9</accession>
<dbReference type="PANTHER" id="PTHR36582">
    <property type="entry name" value="ANTITOXIN PARD"/>
    <property type="match status" value="1"/>
</dbReference>
<dbReference type="PANTHER" id="PTHR36582:SF2">
    <property type="entry name" value="ANTITOXIN PARD"/>
    <property type="match status" value="1"/>
</dbReference>
<protein>
    <recommendedName>
        <fullName evidence="2">Antitoxin ParD</fullName>
    </recommendedName>
</protein>
<comment type="similarity">
    <text evidence="1">Belongs to the ParD antitoxin family.</text>
</comment>
<evidence type="ECO:0000313" key="7">
    <source>
        <dbReference type="Proteomes" id="UP000305881"/>
    </source>
</evidence>
<evidence type="ECO:0000256" key="3">
    <source>
        <dbReference type="ARBA" id="ARBA00022649"/>
    </source>
</evidence>
<dbReference type="InterPro" id="IPR022789">
    <property type="entry name" value="ParD"/>
</dbReference>
<evidence type="ECO:0000313" key="6">
    <source>
        <dbReference type="EMBL" id="QCW81136.1"/>
    </source>
</evidence>
<dbReference type="Gene3D" id="6.10.10.120">
    <property type="entry name" value="Antitoxin ParD1-like"/>
    <property type="match status" value="1"/>
</dbReference>
<evidence type="ECO:0000256" key="1">
    <source>
        <dbReference type="ARBA" id="ARBA00008580"/>
    </source>
</evidence>
<organism evidence="6 7">
    <name type="scientific">Methylotuvimicrobium buryatense</name>
    <name type="common">Methylomicrobium buryatense</name>
    <dbReference type="NCBI Taxonomy" id="95641"/>
    <lineage>
        <taxon>Bacteria</taxon>
        <taxon>Pseudomonadati</taxon>
        <taxon>Pseudomonadota</taxon>
        <taxon>Gammaproteobacteria</taxon>
        <taxon>Methylococcales</taxon>
        <taxon>Methylococcaceae</taxon>
        <taxon>Methylotuvimicrobium</taxon>
    </lineage>
</organism>
<reference evidence="7" key="1">
    <citation type="journal article" date="2019" name="J. Bacteriol.">
        <title>A Mutagenic Screen Identifies a TonB-Dependent Receptor Required for the Lanthanide Metal Switch in the Type I Methanotroph 'Methylotuvimicrobium buryatense' 5GB1C.</title>
        <authorList>
            <person name="Groom J.D."/>
            <person name="Ford S.M."/>
            <person name="Pesesky M.W."/>
            <person name="Lidstrom M.E."/>
        </authorList>
    </citation>
    <scope>NUCLEOTIDE SEQUENCE [LARGE SCALE GENOMIC DNA]</scope>
    <source>
        <strain evidence="7">5GB1C</strain>
    </source>
</reference>
<keyword evidence="3" id="KW-1277">Toxin-antitoxin system</keyword>
<evidence type="ECO:0000256" key="2">
    <source>
        <dbReference type="ARBA" id="ARBA00017940"/>
    </source>
</evidence>
<name>A0A4P9UNQ9_METBY</name>
<dbReference type="NCBIfam" id="TIGR02606">
    <property type="entry name" value="antidote_CC2985"/>
    <property type="match status" value="1"/>
</dbReference>
<dbReference type="Pfam" id="PF01402">
    <property type="entry name" value="RHH_1"/>
    <property type="match status" value="1"/>
</dbReference>
<dbReference type="InterPro" id="IPR038296">
    <property type="entry name" value="ParD_sf"/>
</dbReference>
<dbReference type="InterPro" id="IPR002145">
    <property type="entry name" value="CopG"/>
</dbReference>